<dbReference type="InterPro" id="IPR001841">
    <property type="entry name" value="Znf_RING"/>
</dbReference>
<dbReference type="SMART" id="SM00184">
    <property type="entry name" value="RING"/>
    <property type="match status" value="1"/>
</dbReference>
<evidence type="ECO:0000256" key="5">
    <source>
        <dbReference type="ARBA" id="ARBA00022833"/>
    </source>
</evidence>
<dbReference type="EMBL" id="MVBO01000030">
    <property type="protein sequence ID" value="OZJ04788.1"/>
    <property type="molecule type" value="Genomic_DNA"/>
</dbReference>
<feature type="domain" description="SPX" evidence="9">
    <location>
        <begin position="1"/>
        <end position="290"/>
    </location>
</feature>
<keyword evidence="11" id="KW-1185">Reference proteome</keyword>
<evidence type="ECO:0000256" key="7">
    <source>
        <dbReference type="PROSITE-ProRule" id="PRU00175"/>
    </source>
</evidence>
<name>A0A261Y2J1_9FUNG</name>
<evidence type="ECO:0000259" key="9">
    <source>
        <dbReference type="PROSITE" id="PS51382"/>
    </source>
</evidence>
<accession>A0A261Y2J1</accession>
<keyword evidence="2" id="KW-0813">Transport</keyword>
<dbReference type="AlphaFoldDB" id="A0A261Y2J1"/>
<dbReference type="GO" id="GO:0033178">
    <property type="term" value="C:proton-transporting two-sector ATPase complex, catalytic domain"/>
    <property type="evidence" value="ECO:0007669"/>
    <property type="project" value="InterPro"/>
</dbReference>
<evidence type="ECO:0000259" key="8">
    <source>
        <dbReference type="PROSITE" id="PS50089"/>
    </source>
</evidence>
<evidence type="ECO:0000256" key="3">
    <source>
        <dbReference type="ARBA" id="ARBA00022723"/>
    </source>
</evidence>
<sequence length="660" mass="75623">MNEWLKVSVHDGRMTEESNETVYRIEYTFEGIAPNLHPCIKIYRESPPSPPAVDAPAEDILMDEPESHGETQTASLALLTEFKVRKSSTGSFALSSHDLERIGISRDSLSSDNAIVEATDRHEVKAYQRQIELKSDSEFFSLLASELASYAALESREAEKYDKSIEELATEITVLATPQRKRQLYVWRQIMQLYMESDVFMGMTEHDRGWHGVETAKKQLAFFVGQMKRQKLSGKLQGRKSKLAFAKFMQLNQNLIDIRQFNLLNQTAIFKILKKHDKRSGLPAGTQFPRLLEEQGMPFNDDAAKKLIYAIESRLLTIVPQVDDYSCPVCMNVAWRPIRLACSHVFCVRCLLQAQAQNMPNCPICRATAAVAKAHAANLDKSLEDYIKTWFPKEVKEKRTEAEKENALRDMATAQRPLNDDEVYNEMKKMVGRLYRGYELWLPTVFDTYAQVAFIKQEALEKAREIKVKADEEFNIEKAKLVRQETINIDSVFQRKIKQSQIQRKIYQSNQINKSRLKVLEEREKMLEELFQDARNQLASVSKDEQKYQTLLNDLVLQGFFTMMEDKVSISCRAQDKNKVEMAIEDAKEKYKKALGKDVEAIVDGELPTDGAGGITLAGFNGRIKVDNTLEARVAILEEQMLPQIRVLLFGHSPNRKFFN</sequence>
<keyword evidence="3" id="KW-0479">Metal-binding</keyword>
<dbReference type="Pfam" id="PF01991">
    <property type="entry name" value="vATP-synt_E"/>
    <property type="match status" value="1"/>
</dbReference>
<evidence type="ECO:0000313" key="10">
    <source>
        <dbReference type="EMBL" id="OZJ04788.1"/>
    </source>
</evidence>
<dbReference type="InterPro" id="IPR004331">
    <property type="entry name" value="SPX_dom"/>
</dbReference>
<dbReference type="PROSITE" id="PS00518">
    <property type="entry name" value="ZF_RING_1"/>
    <property type="match status" value="1"/>
</dbReference>
<dbReference type="PROSITE" id="PS50089">
    <property type="entry name" value="ZF_RING_2"/>
    <property type="match status" value="1"/>
</dbReference>
<dbReference type="PANTHER" id="PTHR45715">
    <property type="entry name" value="ATPASE H+-TRANSPORTING V1 SUBUNIT E1A-RELATED"/>
    <property type="match status" value="1"/>
</dbReference>
<dbReference type="InterPro" id="IPR013083">
    <property type="entry name" value="Znf_RING/FYVE/PHD"/>
</dbReference>
<reference evidence="10 11" key="1">
    <citation type="journal article" date="2017" name="Mycologia">
        <title>Bifiguratus adelaidae, gen. et sp. nov., a new member of Mucoromycotina in endophytic and soil-dwelling habitats.</title>
        <authorList>
            <person name="Torres-Cruz T.J."/>
            <person name="Billingsley Tobias T.L."/>
            <person name="Almatruk M."/>
            <person name="Hesse C."/>
            <person name="Kuske C.R."/>
            <person name="Desiro A."/>
            <person name="Benucci G.M."/>
            <person name="Bonito G."/>
            <person name="Stajich J.E."/>
            <person name="Dunlap C."/>
            <person name="Arnold A.E."/>
            <person name="Porras-Alfaro A."/>
        </authorList>
    </citation>
    <scope>NUCLEOTIDE SEQUENCE [LARGE SCALE GENOMIC DNA]</scope>
    <source>
        <strain evidence="10 11">AZ0501</strain>
    </source>
</reference>
<dbReference type="InterPro" id="IPR038495">
    <property type="entry name" value="ATPase_E_C"/>
</dbReference>
<dbReference type="GO" id="GO:0008270">
    <property type="term" value="F:zinc ion binding"/>
    <property type="evidence" value="ECO:0007669"/>
    <property type="project" value="UniProtKB-KW"/>
</dbReference>
<organism evidence="10 11">
    <name type="scientific">Bifiguratus adelaidae</name>
    <dbReference type="NCBI Taxonomy" id="1938954"/>
    <lineage>
        <taxon>Eukaryota</taxon>
        <taxon>Fungi</taxon>
        <taxon>Fungi incertae sedis</taxon>
        <taxon>Mucoromycota</taxon>
        <taxon>Mucoromycotina</taxon>
        <taxon>Endogonomycetes</taxon>
        <taxon>Endogonales</taxon>
        <taxon>Endogonales incertae sedis</taxon>
        <taxon>Bifiguratus</taxon>
    </lineage>
</organism>
<dbReference type="Pfam" id="PF13923">
    <property type="entry name" value="zf-C3HC4_2"/>
    <property type="match status" value="1"/>
</dbReference>
<proteinExistence type="inferred from homology"/>
<keyword evidence="6" id="KW-0406">Ion transport</keyword>
<protein>
    <recommendedName>
        <fullName evidence="12">RING-type domain-containing protein</fullName>
    </recommendedName>
</protein>
<evidence type="ECO:0000256" key="4">
    <source>
        <dbReference type="ARBA" id="ARBA00022771"/>
    </source>
</evidence>
<comment type="caution">
    <text evidence="10">The sequence shown here is derived from an EMBL/GenBank/DDBJ whole genome shotgun (WGS) entry which is preliminary data.</text>
</comment>
<dbReference type="PROSITE" id="PS51382">
    <property type="entry name" value="SPX"/>
    <property type="match status" value="1"/>
</dbReference>
<dbReference type="SUPFAM" id="SSF160527">
    <property type="entry name" value="V-type ATPase subunit E-like"/>
    <property type="match status" value="1"/>
</dbReference>
<comment type="similarity">
    <text evidence="1">Belongs to the V-ATPase E subunit family.</text>
</comment>
<evidence type="ECO:0000256" key="1">
    <source>
        <dbReference type="ARBA" id="ARBA00005901"/>
    </source>
</evidence>
<dbReference type="InterPro" id="IPR017907">
    <property type="entry name" value="Znf_RING_CS"/>
</dbReference>
<evidence type="ECO:0000256" key="2">
    <source>
        <dbReference type="ARBA" id="ARBA00022448"/>
    </source>
</evidence>
<dbReference type="Gene3D" id="3.30.2320.30">
    <property type="entry name" value="ATP synthase, E subunit, C-terminal"/>
    <property type="match status" value="1"/>
</dbReference>
<dbReference type="Pfam" id="PF03105">
    <property type="entry name" value="SPX"/>
    <property type="match status" value="1"/>
</dbReference>
<dbReference type="InterPro" id="IPR002842">
    <property type="entry name" value="ATPase_V1_Esu"/>
</dbReference>
<dbReference type="GO" id="GO:0046961">
    <property type="term" value="F:proton-transporting ATPase activity, rotational mechanism"/>
    <property type="evidence" value="ECO:0007669"/>
    <property type="project" value="InterPro"/>
</dbReference>
<dbReference type="Gene3D" id="3.30.40.10">
    <property type="entry name" value="Zinc/RING finger domain, C3HC4 (zinc finger)"/>
    <property type="match status" value="1"/>
</dbReference>
<keyword evidence="5" id="KW-0862">Zinc</keyword>
<feature type="domain" description="RING-type" evidence="8">
    <location>
        <begin position="327"/>
        <end position="366"/>
    </location>
</feature>
<dbReference type="OrthoDB" id="10263003at2759"/>
<dbReference type="HAMAP" id="MF_00311">
    <property type="entry name" value="ATP_synth_E_arch"/>
    <property type="match status" value="1"/>
</dbReference>
<keyword evidence="4 7" id="KW-0863">Zinc-finger</keyword>
<dbReference type="SUPFAM" id="SSF57850">
    <property type="entry name" value="RING/U-box"/>
    <property type="match status" value="1"/>
</dbReference>
<dbReference type="Proteomes" id="UP000242875">
    <property type="component" value="Unassembled WGS sequence"/>
</dbReference>
<evidence type="ECO:0008006" key="12">
    <source>
        <dbReference type="Google" id="ProtNLM"/>
    </source>
</evidence>
<evidence type="ECO:0000313" key="11">
    <source>
        <dbReference type="Proteomes" id="UP000242875"/>
    </source>
</evidence>
<gene>
    <name evidence="10" type="ORF">BZG36_01879</name>
</gene>
<dbReference type="Gene3D" id="6.10.250.1620">
    <property type="match status" value="1"/>
</dbReference>
<evidence type="ECO:0000256" key="6">
    <source>
        <dbReference type="ARBA" id="ARBA00023065"/>
    </source>
</evidence>